<sequence>MNENYGYGCNYILGQLKRFDIYGISYDNNLYDIISRDPDYVIKTLLYTAQGYFGTQNQYEVIMYMLNGIKYFPSNIAVPIRQAISTNWEYIVTDDFYRVLIANLNSTIHPGTEDIEKMLMGLNYDRIYEMYEWDTNFDNIKFILGFLNSISYDMLNLYTSGFFVDEYQLRTYLIEEMNYETNNIREVYIPHSLYSRSLTNEIDDPFKYIEFSTILYNIIASGNIDNLSNYIIDHMGYIYNKYAGLSFNEEPFKDAIVTKMSAYILELMYDLFESVIEYLIVSPNKSPISPLYYEEHKLNVGKAIRILTLPITETGVYHVM</sequence>
<protein>
    <submittedName>
        <fullName evidence="1">Uncharacterized protein</fullName>
    </submittedName>
</protein>
<organism evidence="1">
    <name type="scientific">Myoviridae sp. ctkfK18</name>
    <dbReference type="NCBI Taxonomy" id="2825165"/>
    <lineage>
        <taxon>Viruses</taxon>
        <taxon>Duplodnaviria</taxon>
        <taxon>Heunggongvirae</taxon>
        <taxon>Uroviricota</taxon>
        <taxon>Caudoviricetes</taxon>
    </lineage>
</organism>
<evidence type="ECO:0000313" key="1">
    <source>
        <dbReference type="EMBL" id="DAG06073.1"/>
    </source>
</evidence>
<accession>A0A8S5VH13</accession>
<name>A0A8S5VH13_9CAUD</name>
<dbReference type="EMBL" id="BK016265">
    <property type="protein sequence ID" value="DAG06073.1"/>
    <property type="molecule type" value="Genomic_DNA"/>
</dbReference>
<proteinExistence type="predicted"/>
<reference evidence="1" key="1">
    <citation type="journal article" date="2021" name="Proc. Natl. Acad. Sci. U.S.A.">
        <title>A Catalog of Tens of Thousands of Viruses from Human Metagenomes Reveals Hidden Associations with Chronic Diseases.</title>
        <authorList>
            <person name="Tisza M.J."/>
            <person name="Buck C.B."/>
        </authorList>
    </citation>
    <scope>NUCLEOTIDE SEQUENCE</scope>
    <source>
        <strain evidence="1">CtkfK18</strain>
    </source>
</reference>